<organism evidence="2 3">
    <name type="scientific">Penicillium polonicum</name>
    <dbReference type="NCBI Taxonomy" id="60169"/>
    <lineage>
        <taxon>Eukaryota</taxon>
        <taxon>Fungi</taxon>
        <taxon>Dikarya</taxon>
        <taxon>Ascomycota</taxon>
        <taxon>Pezizomycotina</taxon>
        <taxon>Eurotiomycetes</taxon>
        <taxon>Eurotiomycetidae</taxon>
        <taxon>Eurotiales</taxon>
        <taxon>Aspergillaceae</taxon>
        <taxon>Penicillium</taxon>
    </lineage>
</organism>
<reference evidence="3" key="1">
    <citation type="journal article" date="2017" name="Nat. Microbiol.">
        <title>Global analysis of biosynthetic gene clusters reveals vast potential of secondary metabolite production in Penicillium species.</title>
        <authorList>
            <person name="Nielsen J.C."/>
            <person name="Grijseels S."/>
            <person name="Prigent S."/>
            <person name="Ji B."/>
            <person name="Dainat J."/>
            <person name="Nielsen K.F."/>
            <person name="Frisvad J.C."/>
            <person name="Workman M."/>
            <person name="Nielsen J."/>
        </authorList>
    </citation>
    <scope>NUCLEOTIDE SEQUENCE [LARGE SCALE GENOMIC DNA]</scope>
    <source>
        <strain evidence="3">IBT 4502</strain>
    </source>
</reference>
<gene>
    <name evidence="2" type="ORF">PENPOL_c020G04456</name>
</gene>
<dbReference type="OrthoDB" id="3482512at2759"/>
<name>A0A1V6N8C3_PENPO</name>
<dbReference type="Proteomes" id="UP000191408">
    <property type="component" value="Unassembled WGS sequence"/>
</dbReference>
<evidence type="ECO:0000313" key="2">
    <source>
        <dbReference type="EMBL" id="OQD60837.1"/>
    </source>
</evidence>
<sequence>MAWRDIFQISHSKASAERATRRYLEDVNSASCLNHLDKALGQLLDGVKDVEKTFSNYATTDPSGKLMWNRDSFARYIDARLPENPTVAICVPLLWCTFSIGAYFPFSAPSNEPEIDVKAFRRALAFIVSRGYELLGAKSNGRPFSTITERFYTDKVPRLARIVLRSLSTPWPQSGTQSQDPQELLQLQDIKDTIAFTQPIINEDMRYGRVTVAHGEFEAAAYRLLLADKKQLTVRGSCIAPSFIFSFFQLWATIFTPTTVPQALRDKGKSSLSISTTNILSFLNVAHFLSGKLPDYRFHQNESLFQHDLQASTLVANLATTPELSVEKLHNIIAAQDWFHVMLIRGEDLKVEGRSSSRLIVAFTSPPEKEMWRPERKRSMQYVWRTSVIQLEPDLAVADSGGMSASVMGEVLKLRSHGGAEEEDTMKVDLAGKTVNITLGTRLAENAESKNVELSEATSIVIRLTDLKCYRMPEPPTLVILDHLLPCFHLSFIHIHQNLDTFNMENYWNRKFTWFDTPDTTGAAPHVSRKDRKVAETVPTEDTSTSLVKKRLDTLTAELDKHEHRLDGLEMGSRYSRQDSSTIPPKFSNKRSDHAGLLTQAQSHMTPGANILADLKVITESLADQKKIRRWKGVFKDHYSVSWDECQVLNGLAMVETNMIDIFNIRANVRTLGKWRRPKNRPQRRQIQRICDYWIGLWHHDPYISVPSEASRQLWALYHS</sequence>
<keyword evidence="3" id="KW-1185">Reference proteome</keyword>
<dbReference type="EMBL" id="MDYM01000020">
    <property type="protein sequence ID" value="OQD60837.1"/>
    <property type="molecule type" value="Genomic_DNA"/>
</dbReference>
<protein>
    <submittedName>
        <fullName evidence="2">Uncharacterized protein</fullName>
    </submittedName>
</protein>
<proteinExistence type="predicted"/>
<feature type="region of interest" description="Disordered" evidence="1">
    <location>
        <begin position="523"/>
        <end position="542"/>
    </location>
</feature>
<evidence type="ECO:0000256" key="1">
    <source>
        <dbReference type="SAM" id="MobiDB-lite"/>
    </source>
</evidence>
<accession>A0A1V6N8C3</accession>
<dbReference type="AlphaFoldDB" id="A0A1V6N8C3"/>
<feature type="region of interest" description="Disordered" evidence="1">
    <location>
        <begin position="568"/>
        <end position="591"/>
    </location>
</feature>
<evidence type="ECO:0000313" key="3">
    <source>
        <dbReference type="Proteomes" id="UP000191408"/>
    </source>
</evidence>
<comment type="caution">
    <text evidence="2">The sequence shown here is derived from an EMBL/GenBank/DDBJ whole genome shotgun (WGS) entry which is preliminary data.</text>
</comment>